<comment type="caution">
    <text evidence="2">The sequence shown here is derived from an EMBL/GenBank/DDBJ whole genome shotgun (WGS) entry which is preliminary data.</text>
</comment>
<accession>A0ABU7HP05</accession>
<dbReference type="Proteomes" id="UP001335100">
    <property type="component" value="Unassembled WGS sequence"/>
</dbReference>
<feature type="chain" id="PRO_5046473217" evidence="1">
    <location>
        <begin position="19"/>
        <end position="298"/>
    </location>
</feature>
<gene>
    <name evidence="2" type="ORF">V0R50_08530</name>
</gene>
<organism evidence="2 3">
    <name type="scientific">Pseudomonas ulcerans</name>
    <dbReference type="NCBI Taxonomy" id="3115852"/>
    <lineage>
        <taxon>Bacteria</taxon>
        <taxon>Pseudomonadati</taxon>
        <taxon>Pseudomonadota</taxon>
        <taxon>Gammaproteobacteria</taxon>
        <taxon>Pseudomonadales</taxon>
        <taxon>Pseudomonadaceae</taxon>
        <taxon>Pseudomonas</taxon>
    </lineage>
</organism>
<protein>
    <submittedName>
        <fullName evidence="2">Uncharacterized protein</fullName>
    </submittedName>
</protein>
<name>A0ABU7HP05_9PSED</name>
<sequence length="298" mass="32360">MNLFLGLVLSALWGGCHAAYQDYPLPRATLGVEVAKRLDQRYHDRRTDCGTRSQAAHLCAGILLRTTSSSTEFNTWEPNPATVAAGRGMSFSYLSVLGPIEMLYKHAKGVVIYPGSHVPAGRIALNVLCGFPVDGATDKRDGKGCGKHLLHAGSEPCDGQGITTAERFLGHYLRSPDLAYPQQGQCAFNLREGAGQPVADAFEQMLRVTNLLPRLQVNGQNEVMVDNPPEGTSAAQWPIEAIFYTAAAGLPGAQIDQRNFFDKSGIMVPIIRITLPVRDGRDAAFDYIEDDQVTFAQP</sequence>
<evidence type="ECO:0000313" key="3">
    <source>
        <dbReference type="Proteomes" id="UP001335100"/>
    </source>
</evidence>
<evidence type="ECO:0000313" key="2">
    <source>
        <dbReference type="EMBL" id="MEE1933266.1"/>
    </source>
</evidence>
<evidence type="ECO:0000256" key="1">
    <source>
        <dbReference type="SAM" id="SignalP"/>
    </source>
</evidence>
<keyword evidence="1" id="KW-0732">Signal</keyword>
<proteinExistence type="predicted"/>
<dbReference type="EMBL" id="JAZDQJ010000007">
    <property type="protein sequence ID" value="MEE1933266.1"/>
    <property type="molecule type" value="Genomic_DNA"/>
</dbReference>
<feature type="signal peptide" evidence="1">
    <location>
        <begin position="1"/>
        <end position="18"/>
    </location>
</feature>
<reference evidence="2 3" key="1">
    <citation type="submission" date="2024-01" db="EMBL/GenBank/DDBJ databases">
        <title>Unpublished Manusciprt.</title>
        <authorList>
            <person name="Duman M."/>
            <person name="Valdes E.G."/>
            <person name="Ajmi N."/>
            <person name="Altun S."/>
            <person name="Saticioglu I.B."/>
        </authorList>
    </citation>
    <scope>NUCLEOTIDE SEQUENCE [LARGE SCALE GENOMIC DNA]</scope>
    <source>
        <strain evidence="2 3">148P</strain>
    </source>
</reference>
<dbReference type="RefSeq" id="WP_330074153.1">
    <property type="nucleotide sequence ID" value="NZ_JAZDQJ010000007.1"/>
</dbReference>
<keyword evidence="3" id="KW-1185">Reference proteome</keyword>